<dbReference type="RefSeq" id="WP_169074406.1">
    <property type="nucleotide sequence ID" value="NZ_JABBXH010000002.1"/>
</dbReference>
<dbReference type="GO" id="GO:0016616">
    <property type="term" value="F:oxidoreductase activity, acting on the CH-OH group of donors, NAD or NADP as acceptor"/>
    <property type="evidence" value="ECO:0007669"/>
    <property type="project" value="TreeGrafter"/>
</dbReference>
<organism evidence="1 2">
    <name type="scientific">Thalassotalea algicola</name>
    <dbReference type="NCBI Taxonomy" id="2716224"/>
    <lineage>
        <taxon>Bacteria</taxon>
        <taxon>Pseudomonadati</taxon>
        <taxon>Pseudomonadota</taxon>
        <taxon>Gammaproteobacteria</taxon>
        <taxon>Alteromonadales</taxon>
        <taxon>Colwelliaceae</taxon>
        <taxon>Thalassotalea</taxon>
    </lineage>
</organism>
<dbReference type="PANTHER" id="PTHR45458:SF1">
    <property type="entry name" value="SHORT CHAIN DEHYDROGENASE"/>
    <property type="match status" value="1"/>
</dbReference>
<dbReference type="CDD" id="cd05325">
    <property type="entry name" value="carb_red_sniffer_like_SDR_c"/>
    <property type="match status" value="1"/>
</dbReference>
<dbReference type="Pfam" id="PF00106">
    <property type="entry name" value="adh_short"/>
    <property type="match status" value="1"/>
</dbReference>
<dbReference type="SUPFAM" id="SSF51735">
    <property type="entry name" value="NAD(P)-binding Rossmann-fold domains"/>
    <property type="match status" value="1"/>
</dbReference>
<dbReference type="InterPro" id="IPR036291">
    <property type="entry name" value="NAD(P)-bd_dom_sf"/>
</dbReference>
<evidence type="ECO:0000313" key="2">
    <source>
        <dbReference type="Proteomes" id="UP000568664"/>
    </source>
</evidence>
<dbReference type="EMBL" id="JABBXH010000002">
    <property type="protein sequence ID" value="NMP31063.1"/>
    <property type="molecule type" value="Genomic_DNA"/>
</dbReference>
<accession>A0A7Y0LAN4</accession>
<keyword evidence="2" id="KW-1185">Reference proteome</keyword>
<dbReference type="PRINTS" id="PR00081">
    <property type="entry name" value="GDHRDH"/>
</dbReference>
<name>A0A7Y0LAN4_9GAMM</name>
<dbReference type="InterPro" id="IPR002347">
    <property type="entry name" value="SDR_fam"/>
</dbReference>
<dbReference type="InterPro" id="IPR052184">
    <property type="entry name" value="SDR_enzymes"/>
</dbReference>
<protein>
    <submittedName>
        <fullName evidence="1">SDR family oxidoreductase</fullName>
    </submittedName>
</protein>
<proteinExistence type="predicted"/>
<reference evidence="1 2" key="1">
    <citation type="submission" date="2020-04" db="EMBL/GenBank/DDBJ databases">
        <title>Thalassotalea sp. M1531, isolated from the surface of marine red alga.</title>
        <authorList>
            <person name="Pang L."/>
            <person name="Lu D.-C."/>
        </authorList>
    </citation>
    <scope>NUCLEOTIDE SEQUENCE [LARGE SCALE GENOMIC DNA]</scope>
    <source>
        <strain evidence="1 2">M1531</strain>
    </source>
</reference>
<evidence type="ECO:0000313" key="1">
    <source>
        <dbReference type="EMBL" id="NMP31063.1"/>
    </source>
</evidence>
<dbReference type="Proteomes" id="UP000568664">
    <property type="component" value="Unassembled WGS sequence"/>
</dbReference>
<sequence length="221" mass="23367">MALQVVITGANRGIGLAMTRLFIEQGCQVYGLCRQSSEALERSGAKVVSGVDVATDEGIEVMVNALQGVAIDVLVCNAGILRDENLSQFNLDTMREQFEVNTLAPLRVVHALESQLLNGGKIAMITSRMGSIADNGSGGRFGYRMSKAALNAASVSLSVDLADKDIAVGIYHPGYVQTDMVGGRGDISAHEAASRIVGLINELAMSDTGVFKHSNGQVLPW</sequence>
<gene>
    <name evidence="1" type="ORF">HII17_05745</name>
</gene>
<comment type="caution">
    <text evidence="1">The sequence shown here is derived from an EMBL/GenBank/DDBJ whole genome shotgun (WGS) entry which is preliminary data.</text>
</comment>
<dbReference type="PANTHER" id="PTHR45458">
    <property type="entry name" value="SHORT-CHAIN DEHYDROGENASE/REDUCTASE SDR"/>
    <property type="match status" value="1"/>
</dbReference>
<dbReference type="AlphaFoldDB" id="A0A7Y0LAN4"/>
<dbReference type="Gene3D" id="3.40.50.720">
    <property type="entry name" value="NAD(P)-binding Rossmann-like Domain"/>
    <property type="match status" value="1"/>
</dbReference>